<reference evidence="1" key="1">
    <citation type="submission" date="2023-04" db="EMBL/GenBank/DDBJ databases">
        <title>Ambrosiozyma monospora NBRC 10751.</title>
        <authorList>
            <person name="Ichikawa N."/>
            <person name="Sato H."/>
            <person name="Tonouchi N."/>
        </authorList>
    </citation>
    <scope>NUCLEOTIDE SEQUENCE</scope>
    <source>
        <strain evidence="1">NBRC 10751</strain>
    </source>
</reference>
<dbReference type="Proteomes" id="UP001165064">
    <property type="component" value="Unassembled WGS sequence"/>
</dbReference>
<keyword evidence="2" id="KW-1185">Reference proteome</keyword>
<proteinExistence type="predicted"/>
<protein>
    <submittedName>
        <fullName evidence="1">Unnamed protein product</fullName>
    </submittedName>
</protein>
<sequence length="358" mass="40470">MNWQHLLVLFTIFYPITVAATATWKTSFNGRKGAAEFWSCDSAMTSSYVYDFVPGFSPGKYAAYYDTMCQYPPSTGSLLLCVQKVTGHDVNQMEKTFKYFSENCEEYTGFVAPWTFYRDQYLNATEYEISSSSIKNVSLPVYYPALPNMTNAMAIYEAYKPFYKNLDGATSYGSGLLVYFGVVMLLATIGNFAKRTGLAQKFSNPLINWFRSYVTLPAMLPKGKHARPWGGWKVFTAQMPDRWDTLVCFIFTILHVVFWAIPYNADPSHAVLWDSYAKELQRYLADRTGIIAFAEVPLLVLFAGRNNILTFITVNLKIFIGLVVLSPLCLLVCYGSSPSMSSETIGMKLSFTHTLSWL</sequence>
<comment type="caution">
    <text evidence="1">The sequence shown here is derived from an EMBL/GenBank/DDBJ whole genome shotgun (WGS) entry which is preliminary data.</text>
</comment>
<dbReference type="EMBL" id="BSXS01012466">
    <property type="protein sequence ID" value="GMF02395.1"/>
    <property type="molecule type" value="Genomic_DNA"/>
</dbReference>
<gene>
    <name evidence="1" type="ORF">Amon02_001144900</name>
</gene>
<accession>A0ACB5U6E7</accession>
<organism evidence="1 2">
    <name type="scientific">Ambrosiozyma monospora</name>
    <name type="common">Yeast</name>
    <name type="synonym">Endomycopsis monosporus</name>
    <dbReference type="NCBI Taxonomy" id="43982"/>
    <lineage>
        <taxon>Eukaryota</taxon>
        <taxon>Fungi</taxon>
        <taxon>Dikarya</taxon>
        <taxon>Ascomycota</taxon>
        <taxon>Saccharomycotina</taxon>
        <taxon>Pichiomycetes</taxon>
        <taxon>Pichiales</taxon>
        <taxon>Pichiaceae</taxon>
        <taxon>Ambrosiozyma</taxon>
    </lineage>
</organism>
<evidence type="ECO:0000313" key="2">
    <source>
        <dbReference type="Proteomes" id="UP001165064"/>
    </source>
</evidence>
<name>A0ACB5U6E7_AMBMO</name>
<evidence type="ECO:0000313" key="1">
    <source>
        <dbReference type="EMBL" id="GMF02395.1"/>
    </source>
</evidence>